<dbReference type="InterPro" id="IPR029010">
    <property type="entry name" value="ThuA-like"/>
</dbReference>
<dbReference type="Proteomes" id="UP000300879">
    <property type="component" value="Chromosome"/>
</dbReference>
<dbReference type="InterPro" id="IPR029062">
    <property type="entry name" value="Class_I_gatase-like"/>
</dbReference>
<sequence>MNDIQVTVWNEYRHEKQNPQVHSIYPNGLHEAIAGYLRKDSRLKVRTAVLDEPQHGLSEEVLDNTDVLVWWGHKAHDEVQDDIVEKVQQRVLDGMGLIVLHSGHGAKIFTELLGTNTPSLKWRDDGEREKLWVVEPGHPIANGLSDFIEIEKEEMYGERFEIPAPDELVFISWFEGGEVFRSGCCYRRGTGKIFYFRPGHETFPTYHQPEVMQVIQNAVHWAAPTEGAEVTYGRVERDREHQASL</sequence>
<dbReference type="Pfam" id="PF06283">
    <property type="entry name" value="ThuA"/>
    <property type="match status" value="1"/>
</dbReference>
<dbReference type="SUPFAM" id="SSF52317">
    <property type="entry name" value="Class I glutamine amidotransferase-like"/>
    <property type="match status" value="1"/>
</dbReference>
<feature type="domain" description="ThuA-like" evidence="1">
    <location>
        <begin position="5"/>
        <end position="222"/>
    </location>
</feature>
<dbReference type="KEGG" id="palo:E6C60_4003"/>
<dbReference type="InterPro" id="IPR009381">
    <property type="entry name" value="Trehalose_catabolism_ThuA_prok"/>
</dbReference>
<dbReference type="EMBL" id="CP040396">
    <property type="protein sequence ID" value="QCT04708.1"/>
    <property type="molecule type" value="Genomic_DNA"/>
</dbReference>
<dbReference type="OrthoDB" id="252909at2"/>
<gene>
    <name evidence="2" type="ORF">E6C60_4003</name>
</gene>
<proteinExistence type="predicted"/>
<name>A0A4P8XPW0_9BACL</name>
<keyword evidence="3" id="KW-1185">Reference proteome</keyword>
<dbReference type="RefSeq" id="WP_138227372.1">
    <property type="nucleotide sequence ID" value="NZ_CP040396.1"/>
</dbReference>
<accession>A0A4P8XPW0</accession>
<dbReference type="Gene3D" id="3.40.50.880">
    <property type="match status" value="1"/>
</dbReference>
<organism evidence="2 3">
    <name type="scientific">Paenibacillus algicola</name>
    <dbReference type="NCBI Taxonomy" id="2565926"/>
    <lineage>
        <taxon>Bacteria</taxon>
        <taxon>Bacillati</taxon>
        <taxon>Bacillota</taxon>
        <taxon>Bacilli</taxon>
        <taxon>Bacillales</taxon>
        <taxon>Paenibacillaceae</taxon>
        <taxon>Paenibacillus</taxon>
    </lineage>
</organism>
<dbReference type="PIRSF" id="PIRSF030013">
    <property type="entry name" value="ThuA"/>
    <property type="match status" value="1"/>
</dbReference>
<reference evidence="2 3" key="1">
    <citation type="submission" date="2019-05" db="EMBL/GenBank/DDBJ databases">
        <authorList>
            <person name="Chen C."/>
        </authorList>
    </citation>
    <scope>NUCLEOTIDE SEQUENCE [LARGE SCALE GENOMIC DNA]</scope>
    <source>
        <strain evidence="2 3">HB172198</strain>
    </source>
</reference>
<dbReference type="AlphaFoldDB" id="A0A4P8XPW0"/>
<protein>
    <recommendedName>
        <fullName evidence="1">ThuA-like domain-containing protein</fullName>
    </recommendedName>
</protein>
<evidence type="ECO:0000313" key="2">
    <source>
        <dbReference type="EMBL" id="QCT04708.1"/>
    </source>
</evidence>
<evidence type="ECO:0000259" key="1">
    <source>
        <dbReference type="Pfam" id="PF06283"/>
    </source>
</evidence>
<evidence type="ECO:0000313" key="3">
    <source>
        <dbReference type="Proteomes" id="UP000300879"/>
    </source>
</evidence>